<dbReference type="AlphaFoldDB" id="A0A1K1LRS2"/>
<reference evidence="2 3" key="1">
    <citation type="submission" date="2016-11" db="EMBL/GenBank/DDBJ databases">
        <authorList>
            <person name="Jaros S."/>
            <person name="Januszkiewicz K."/>
            <person name="Wedrychowicz H."/>
        </authorList>
    </citation>
    <scope>NUCLEOTIDE SEQUENCE [LARGE SCALE GENOMIC DNA]</scope>
    <source>
        <strain evidence="2 3">CGMCC 1.12145</strain>
    </source>
</reference>
<accession>A0A1K1LRS2</accession>
<evidence type="ECO:0000313" key="2">
    <source>
        <dbReference type="EMBL" id="SFW13621.1"/>
    </source>
</evidence>
<dbReference type="OrthoDB" id="1080574at2"/>
<sequence length="149" mass="17417">MDSKGQIIEIVISELDLYLIDRVRELRALHRPYMSQVKLSQKIELSEGYISKVENLKERAKYNIRALNKIAHAFGLHSYSQLFPPTLLPDDMLRIRLQLPANEKKGKLKPDMSGNIPKGYRLISKRRLSEEEMALWNNNEMEYLTIIPH</sequence>
<protein>
    <recommendedName>
        <fullName evidence="1">HTH cro/C1-type domain-containing protein</fullName>
    </recommendedName>
</protein>
<evidence type="ECO:0000313" key="3">
    <source>
        <dbReference type="Proteomes" id="UP000182248"/>
    </source>
</evidence>
<dbReference type="GO" id="GO:0003677">
    <property type="term" value="F:DNA binding"/>
    <property type="evidence" value="ECO:0007669"/>
    <property type="project" value="InterPro"/>
</dbReference>
<keyword evidence="3" id="KW-1185">Reference proteome</keyword>
<dbReference type="EMBL" id="FPJE01000001">
    <property type="protein sequence ID" value="SFW13621.1"/>
    <property type="molecule type" value="Genomic_DNA"/>
</dbReference>
<dbReference type="PROSITE" id="PS50943">
    <property type="entry name" value="HTH_CROC1"/>
    <property type="match status" value="1"/>
</dbReference>
<gene>
    <name evidence="2" type="ORF">SAMN02927921_00201</name>
</gene>
<feature type="domain" description="HTH cro/C1-type" evidence="1">
    <location>
        <begin position="23"/>
        <end position="82"/>
    </location>
</feature>
<dbReference type="CDD" id="cd00093">
    <property type="entry name" value="HTH_XRE"/>
    <property type="match status" value="1"/>
</dbReference>
<dbReference type="Proteomes" id="UP000182248">
    <property type="component" value="Unassembled WGS sequence"/>
</dbReference>
<proteinExistence type="predicted"/>
<name>A0A1K1LRS2_9FLAO</name>
<dbReference type="InterPro" id="IPR001387">
    <property type="entry name" value="Cro/C1-type_HTH"/>
</dbReference>
<dbReference type="STRING" id="1150368.SAMN02927921_00201"/>
<dbReference type="InterPro" id="IPR010982">
    <property type="entry name" value="Lambda_DNA-bd_dom_sf"/>
</dbReference>
<evidence type="ECO:0000259" key="1">
    <source>
        <dbReference type="PROSITE" id="PS50943"/>
    </source>
</evidence>
<dbReference type="RefSeq" id="WP_072315433.1">
    <property type="nucleotide sequence ID" value="NZ_FPJE01000001.1"/>
</dbReference>
<dbReference type="Gene3D" id="1.10.260.40">
    <property type="entry name" value="lambda repressor-like DNA-binding domains"/>
    <property type="match status" value="1"/>
</dbReference>
<organism evidence="2 3">
    <name type="scientific">Sinomicrobium oceani</name>
    <dbReference type="NCBI Taxonomy" id="1150368"/>
    <lineage>
        <taxon>Bacteria</taxon>
        <taxon>Pseudomonadati</taxon>
        <taxon>Bacteroidota</taxon>
        <taxon>Flavobacteriia</taxon>
        <taxon>Flavobacteriales</taxon>
        <taxon>Flavobacteriaceae</taxon>
        <taxon>Sinomicrobium</taxon>
    </lineage>
</organism>
<dbReference type="SUPFAM" id="SSF47413">
    <property type="entry name" value="lambda repressor-like DNA-binding domains"/>
    <property type="match status" value="1"/>
</dbReference>